<dbReference type="Pfam" id="PF16482">
    <property type="entry name" value="Staufen_C"/>
    <property type="match status" value="1"/>
</dbReference>
<dbReference type="PANTHER" id="PTHR46054">
    <property type="entry name" value="MATERNAL EFFECT PROTEIN STAUFEN"/>
    <property type="match status" value="1"/>
</dbReference>
<feature type="region of interest" description="Disordered" evidence="4">
    <location>
        <begin position="751"/>
        <end position="806"/>
    </location>
</feature>
<dbReference type="PANTHER" id="PTHR46054:SF3">
    <property type="entry name" value="MATERNAL EFFECT PROTEIN STAUFEN"/>
    <property type="match status" value="1"/>
</dbReference>
<dbReference type="InterPro" id="IPR032478">
    <property type="entry name" value="Staufen_C"/>
</dbReference>
<keyword evidence="2 3" id="KW-0694">RNA-binding</keyword>
<feature type="domain" description="DRBM" evidence="5">
    <location>
        <begin position="663"/>
        <end position="750"/>
    </location>
</feature>
<dbReference type="EMBL" id="LJIJ01000255">
    <property type="protein sequence ID" value="ODM99794.1"/>
    <property type="molecule type" value="Genomic_DNA"/>
</dbReference>
<dbReference type="Pfam" id="PF00035">
    <property type="entry name" value="dsrm"/>
    <property type="match status" value="3"/>
</dbReference>
<feature type="domain" description="DRBM" evidence="5">
    <location>
        <begin position="361"/>
        <end position="428"/>
    </location>
</feature>
<dbReference type="Gene3D" id="3.30.160.20">
    <property type="match status" value="4"/>
</dbReference>
<feature type="non-terminal residue" evidence="6">
    <location>
        <position position="1"/>
    </location>
</feature>
<keyword evidence="1" id="KW-0677">Repeat</keyword>
<feature type="compositionally biased region" description="Low complexity" evidence="4">
    <location>
        <begin position="324"/>
        <end position="339"/>
    </location>
</feature>
<dbReference type="GO" id="GO:0010494">
    <property type="term" value="C:cytoplasmic stress granule"/>
    <property type="evidence" value="ECO:0007669"/>
    <property type="project" value="TreeGrafter"/>
</dbReference>
<feature type="region of interest" description="Disordered" evidence="4">
    <location>
        <begin position="309"/>
        <end position="356"/>
    </location>
</feature>
<evidence type="ECO:0000256" key="4">
    <source>
        <dbReference type="SAM" id="MobiDB-lite"/>
    </source>
</evidence>
<evidence type="ECO:0000256" key="2">
    <source>
        <dbReference type="ARBA" id="ARBA00022884"/>
    </source>
</evidence>
<dbReference type="GO" id="GO:0005886">
    <property type="term" value="C:plasma membrane"/>
    <property type="evidence" value="ECO:0007669"/>
    <property type="project" value="TreeGrafter"/>
</dbReference>
<evidence type="ECO:0000259" key="5">
    <source>
        <dbReference type="PROSITE" id="PS50137"/>
    </source>
</evidence>
<feature type="region of interest" description="Disordered" evidence="4">
    <location>
        <begin position="218"/>
        <end position="296"/>
    </location>
</feature>
<dbReference type="SUPFAM" id="SSF54768">
    <property type="entry name" value="dsRNA-binding domain-like"/>
    <property type="match status" value="4"/>
</dbReference>
<organism evidence="6 7">
    <name type="scientific">Orchesella cincta</name>
    <name type="common">Springtail</name>
    <name type="synonym">Podura cincta</name>
    <dbReference type="NCBI Taxonomy" id="48709"/>
    <lineage>
        <taxon>Eukaryota</taxon>
        <taxon>Metazoa</taxon>
        <taxon>Ecdysozoa</taxon>
        <taxon>Arthropoda</taxon>
        <taxon>Hexapoda</taxon>
        <taxon>Collembola</taxon>
        <taxon>Entomobryomorpha</taxon>
        <taxon>Entomobryoidea</taxon>
        <taxon>Orchesellidae</taxon>
        <taxon>Orchesellinae</taxon>
        <taxon>Orchesella</taxon>
    </lineage>
</organism>
<dbReference type="PROSITE" id="PS50137">
    <property type="entry name" value="DS_RBD"/>
    <property type="match status" value="3"/>
</dbReference>
<dbReference type="InterPro" id="IPR014720">
    <property type="entry name" value="dsRBD_dom"/>
</dbReference>
<dbReference type="FunFam" id="3.30.160.20:FF:000007">
    <property type="entry name" value="Double-stranded RNA-binding protein Staufen homolog 1"/>
    <property type="match status" value="2"/>
</dbReference>
<dbReference type="GO" id="GO:0003725">
    <property type="term" value="F:double-stranded RNA binding"/>
    <property type="evidence" value="ECO:0007669"/>
    <property type="project" value="TreeGrafter"/>
</dbReference>
<feature type="region of interest" description="Disordered" evidence="4">
    <location>
        <begin position="162"/>
        <end position="191"/>
    </location>
</feature>
<comment type="caution">
    <text evidence="6">The sequence shown here is derived from an EMBL/GenBank/DDBJ whole genome shotgun (WGS) entry which is preliminary data.</text>
</comment>
<feature type="domain" description="DRBM" evidence="5">
    <location>
        <begin position="550"/>
        <end position="618"/>
    </location>
</feature>
<reference evidence="6 7" key="1">
    <citation type="journal article" date="2016" name="Genome Biol. Evol.">
        <title>Gene Family Evolution Reflects Adaptation to Soil Environmental Stressors in the Genome of the Collembolan Orchesella cincta.</title>
        <authorList>
            <person name="Faddeeva-Vakhrusheva A."/>
            <person name="Derks M.F."/>
            <person name="Anvar S.Y."/>
            <person name="Agamennone V."/>
            <person name="Suring W."/>
            <person name="Smit S."/>
            <person name="van Straalen N.M."/>
            <person name="Roelofs D."/>
        </authorList>
    </citation>
    <scope>NUCLEOTIDE SEQUENCE [LARGE SCALE GENOMIC DNA]</scope>
    <source>
        <tissue evidence="6">Mixed pool</tissue>
    </source>
</reference>
<dbReference type="GO" id="GO:0003729">
    <property type="term" value="F:mRNA binding"/>
    <property type="evidence" value="ECO:0007669"/>
    <property type="project" value="TreeGrafter"/>
</dbReference>
<feature type="compositionally biased region" description="Low complexity" evidence="4">
    <location>
        <begin position="272"/>
        <end position="291"/>
    </location>
</feature>
<feature type="compositionally biased region" description="Low complexity" evidence="4">
    <location>
        <begin position="218"/>
        <end position="252"/>
    </location>
</feature>
<dbReference type="InterPro" id="IPR051740">
    <property type="entry name" value="DRBM-containing_protein"/>
</dbReference>
<dbReference type="GO" id="GO:0035418">
    <property type="term" value="P:protein localization to synapse"/>
    <property type="evidence" value="ECO:0007669"/>
    <property type="project" value="TreeGrafter"/>
</dbReference>
<dbReference type="STRING" id="48709.A0A1D2N411"/>
<dbReference type="GO" id="GO:0032839">
    <property type="term" value="C:dendrite cytoplasm"/>
    <property type="evidence" value="ECO:0007669"/>
    <property type="project" value="GOC"/>
</dbReference>
<name>A0A1D2N411_ORCCI</name>
<protein>
    <submittedName>
        <fullName evidence="6">Double-stranded RNA-binding protein Staufen 2</fullName>
    </submittedName>
</protein>
<evidence type="ECO:0000256" key="1">
    <source>
        <dbReference type="ARBA" id="ARBA00022737"/>
    </source>
</evidence>
<feature type="compositionally biased region" description="Polar residues" evidence="4">
    <location>
        <begin position="782"/>
        <end position="803"/>
    </location>
</feature>
<feature type="compositionally biased region" description="Polar residues" evidence="4">
    <location>
        <begin position="170"/>
        <end position="191"/>
    </location>
</feature>
<evidence type="ECO:0000256" key="3">
    <source>
        <dbReference type="PROSITE-ProRule" id="PRU00266"/>
    </source>
</evidence>
<dbReference type="GO" id="GO:0007281">
    <property type="term" value="P:germ cell development"/>
    <property type="evidence" value="ECO:0007669"/>
    <property type="project" value="TreeGrafter"/>
</dbReference>
<sequence>QHQHQQNVHNSLSSPHSLYRISPTNNILGASIPCSKSSPTGGSGGYIPTQQTIINPNGVSSYFRIPALPVQQSQQQSCSFGSTSTGVIGISENSYLQGGIHTRIGTGQFPLRPNTSSVSSINHSIPIVSYSNNLGNASSSPGYPNPPVESSVRNIQHQHHLQKTQQQIHMPNNQNMNKNRYGNPQNNIQPTVNNTVLHAENSNNSAASNVKALIQQISHTQKQPPQQHQQQNVNNNVTSHSNTPPQNQNQPQYRIFKRGDSIPGISSPIQLSTTSANTSANNENGNPTNQNTISKSSDATKALNVGDIIDNNSNAENNGQTVEGLNGNNDKENSNGNCGKDASSTTTSFGQSLLGPNGVRTPLSQIGEIARFHSLNVEYRLVKETGPPHAPTFTVLLRIGNEEYTGEGSSIKKAQHAAAVDALEKTSLSKPPPKAKPRKPFTPGGGNKRPNWALIQLTAVAQELQLQLQFVQQPVPIVDPFRRGDPPSIVSVHVGDRIFTGEGINFNAAKNTAVMVALKAMMKVKQEMDLAKLAQQAGAEEQNLDTENKSPISIVHEMAMKRGLTVAFEIIQETGPPHMKVFTVKCKVGETLDTDGQGPTKQAGKKAAAELMIAKLKEIPITLPATSQGVNLKAMQRGLFRQKTTKKKSSTPVVKDLEKQTVSPISRLIQIAHIKKYKEPDFTLISTGTESNVENFLKQITERDRRMLRKKKPIFTIEVTVGPHTCRGTGSNKKAAKKNAAEAAIIALGYGPTETSSGDGEEPTTPPPSSTTGQNQTSSGNVKTSQNTGKSSTQTDGKSSSGTVKLAGARQIAPGVIVLKSENTGTSTTTSSAVAQEMKKVNTMTPCATATNREGIEKLAYLSKLLEISVSYSDFPKKNEYLSVVSLTTNPPHVAHGCGATLEEAQNAAALKILEELSTMGLDSVTAAAEKPSE</sequence>
<dbReference type="AlphaFoldDB" id="A0A1D2N411"/>
<dbReference type="CDD" id="cd19861">
    <property type="entry name" value="DSRM_STAU_rpt5"/>
    <property type="match status" value="1"/>
</dbReference>
<dbReference type="CDD" id="cd19857">
    <property type="entry name" value="DSRM_STAU_rpt1"/>
    <property type="match status" value="1"/>
</dbReference>
<feature type="compositionally biased region" description="Low complexity" evidence="4">
    <location>
        <begin position="770"/>
        <end position="781"/>
    </location>
</feature>
<keyword evidence="7" id="KW-1185">Reference proteome</keyword>
<feature type="compositionally biased region" description="Polar residues" evidence="4">
    <location>
        <begin position="342"/>
        <end position="351"/>
    </location>
</feature>
<dbReference type="OrthoDB" id="10037267at2759"/>
<dbReference type="GO" id="GO:0098964">
    <property type="term" value="P:anterograde dendritic transport of messenger ribonucleoprotein complex"/>
    <property type="evidence" value="ECO:0007669"/>
    <property type="project" value="TreeGrafter"/>
</dbReference>
<feature type="region of interest" description="Disordered" evidence="4">
    <location>
        <begin position="424"/>
        <end position="448"/>
    </location>
</feature>
<dbReference type="GO" id="GO:0043025">
    <property type="term" value="C:neuronal cell body"/>
    <property type="evidence" value="ECO:0007669"/>
    <property type="project" value="TreeGrafter"/>
</dbReference>
<dbReference type="SMART" id="SM00358">
    <property type="entry name" value="DSRM"/>
    <property type="match status" value="4"/>
</dbReference>
<accession>A0A1D2N411</accession>
<gene>
    <name evidence="6" type="ORF">Ocin01_06880</name>
</gene>
<feature type="compositionally biased region" description="Polar residues" evidence="4">
    <location>
        <begin position="310"/>
        <end position="323"/>
    </location>
</feature>
<proteinExistence type="predicted"/>
<evidence type="ECO:0000313" key="6">
    <source>
        <dbReference type="EMBL" id="ODM99794.1"/>
    </source>
</evidence>
<dbReference type="GO" id="GO:0008298">
    <property type="term" value="P:intracellular mRNA localization"/>
    <property type="evidence" value="ECO:0007669"/>
    <property type="project" value="TreeGrafter"/>
</dbReference>
<evidence type="ECO:0000313" key="7">
    <source>
        <dbReference type="Proteomes" id="UP000094527"/>
    </source>
</evidence>
<dbReference type="Proteomes" id="UP000094527">
    <property type="component" value="Unassembled WGS sequence"/>
</dbReference>